<dbReference type="Pfam" id="PF13579">
    <property type="entry name" value="Glyco_trans_4_4"/>
    <property type="match status" value="1"/>
</dbReference>
<accession>A0A7U4M1Q1</accession>
<reference evidence="2 3" key="1">
    <citation type="submission" date="2015-04" db="EMBL/GenBank/DDBJ databases">
        <title>Complete genome sequence of Sulfurovum lithotrophicum ATCC BAA-797T.</title>
        <authorList>
            <person name="Ahn J."/>
            <person name="Park G."/>
            <person name="Jeon W."/>
            <person name="Jang Y."/>
            <person name="Jang M."/>
            <person name="Lee H."/>
            <person name="Lee H."/>
        </authorList>
    </citation>
    <scope>NUCLEOTIDE SEQUENCE [LARGE SCALE GENOMIC DNA]</scope>
    <source>
        <strain evidence="3">ATCC BAA-797 / 42BKT</strain>
    </source>
</reference>
<proteinExistence type="predicted"/>
<dbReference type="GO" id="GO:0016757">
    <property type="term" value="F:glycosyltransferase activity"/>
    <property type="evidence" value="ECO:0007669"/>
    <property type="project" value="UniProtKB-ARBA"/>
</dbReference>
<dbReference type="KEGG" id="slh:YH65_07595"/>
<dbReference type="RefSeq" id="WP_046551346.1">
    <property type="nucleotide sequence ID" value="NZ_CP011308.1"/>
</dbReference>
<name>A0A7U4M1Q1_9BACT</name>
<keyword evidence="3" id="KW-1185">Reference proteome</keyword>
<dbReference type="EMBL" id="CP011308">
    <property type="protein sequence ID" value="AKF25268.1"/>
    <property type="molecule type" value="Genomic_DNA"/>
</dbReference>
<feature type="domain" description="Glycosyltransferase subfamily 4-like N-terminal" evidence="1">
    <location>
        <begin position="131"/>
        <end position="215"/>
    </location>
</feature>
<dbReference type="OrthoDB" id="9794575at2"/>
<protein>
    <recommendedName>
        <fullName evidence="1">Glycosyltransferase subfamily 4-like N-terminal domain-containing protein</fullName>
    </recommendedName>
</protein>
<dbReference type="Gene3D" id="3.40.50.2000">
    <property type="entry name" value="Glycogen Phosphorylase B"/>
    <property type="match status" value="2"/>
</dbReference>
<evidence type="ECO:0000313" key="3">
    <source>
        <dbReference type="Proteomes" id="UP000034444"/>
    </source>
</evidence>
<organism evidence="2 3">
    <name type="scientific">Sulfurovum lithotrophicum</name>
    <dbReference type="NCBI Taxonomy" id="206403"/>
    <lineage>
        <taxon>Bacteria</taxon>
        <taxon>Pseudomonadati</taxon>
        <taxon>Campylobacterota</taxon>
        <taxon>Epsilonproteobacteria</taxon>
        <taxon>Campylobacterales</taxon>
        <taxon>Sulfurovaceae</taxon>
        <taxon>Sulfurovum</taxon>
    </lineage>
</organism>
<evidence type="ECO:0000313" key="2">
    <source>
        <dbReference type="EMBL" id="AKF25268.1"/>
    </source>
</evidence>
<evidence type="ECO:0000259" key="1">
    <source>
        <dbReference type="Pfam" id="PF13579"/>
    </source>
</evidence>
<dbReference type="InterPro" id="IPR028098">
    <property type="entry name" value="Glyco_trans_4-like_N"/>
</dbReference>
<reference evidence="3" key="2">
    <citation type="journal article" date="2017" name="Stand. Genomic Sci.">
        <title>Complete genome sequence of the sulfur-oxidizing chemolithoautotrophic Sulfurovum lithotrophicum 42BKTT.</title>
        <authorList>
            <person name="Jeon W."/>
            <person name="Priscilla L."/>
            <person name="Park G."/>
            <person name="Lee H."/>
            <person name="Lee N."/>
            <person name="Lee D."/>
            <person name="Kwon H."/>
            <person name="Ahn I."/>
            <person name="Lee C."/>
            <person name="Lee H."/>
            <person name="Ahn J."/>
        </authorList>
    </citation>
    <scope>NUCLEOTIDE SEQUENCE [LARGE SCALE GENOMIC DNA]</scope>
    <source>
        <strain evidence="3">ATCC BAA-797 / 42BKT</strain>
    </source>
</reference>
<dbReference type="SUPFAM" id="SSF53756">
    <property type="entry name" value="UDP-Glycosyltransferase/glycogen phosphorylase"/>
    <property type="match status" value="1"/>
</dbReference>
<dbReference type="AlphaFoldDB" id="A0A7U4M1Q1"/>
<gene>
    <name evidence="2" type="ORF">YH65_07595</name>
</gene>
<dbReference type="Proteomes" id="UP000034444">
    <property type="component" value="Chromosome"/>
</dbReference>
<sequence length="432" mass="49151">MSDTTNTKTDTSWLILSHAAAKPGSAVSNHIDDRLPYLKAHGIQPIMLSCSTSGQYNDVPHYRTSEALLPSSLRSRVRNYLKSRIATKWIRQTFQGFALIPILPFYALEKLLLDIDAGWSWTFSVGKKGIALCEEYQPSCIYSTGGSISAHLAAMKIARHAGIPWIAEFQDPLVHDVWPYSRRSLWQYKFIERLICHRAQAVVFLTKAAMEAAQRRTDLGNQGHYIYAGTSPKTLSISPYHKGATMNFSHFGSMGGKRHFGYLFSGLDIVLKENPEWAKFICIHQYGSIDKSAKKIINDSIWKDNVTYHGLVKREIALKHMAETDCLLLIQNPEFWAQETIPAKTFEYLRMGRPILGFLYRNQELFEMLDKPQNSLAQVDDPQAIAKAIKKQIVRWLSDEPFNAHTYTEWTTKDAVDQLVKIAKEISFVHHA</sequence>